<reference evidence="2 3" key="1">
    <citation type="submission" date="2023-10" db="EMBL/GenBank/DDBJ databases">
        <title>Hymenobacter endophyticus sp. nov., an isolate from the leaf tissues of wheat.</title>
        <authorList>
            <person name="Dai Y."/>
        </authorList>
    </citation>
    <scope>NUCLEOTIDE SEQUENCE [LARGE SCALE GENOMIC DNA]</scope>
    <source>
        <strain evidence="2 3">ZK17L-C2</strain>
    </source>
</reference>
<gene>
    <name evidence="2" type="ORF">ROI90_10225</name>
</gene>
<sequence length="105" mass="11542">MYKPVLLIAVACLLLRNAAVAQSTTTKGTRVLGVSVGSLFFRSEASTSAFDVALEPVAGVFFANNWVVGVALPVEYHAFRYKRTDEHHNELITGVAPWLRFYLPS</sequence>
<feature type="chain" id="PRO_5045804217" description="Outer membrane protein beta-barrel domain-containing protein" evidence="1">
    <location>
        <begin position="22"/>
        <end position="105"/>
    </location>
</feature>
<accession>A0ABU3THQ8</accession>
<dbReference type="EMBL" id="JAWDJT010000005">
    <property type="protein sequence ID" value="MDU0370770.1"/>
    <property type="molecule type" value="Genomic_DNA"/>
</dbReference>
<name>A0ABU3THQ8_9BACT</name>
<dbReference type="RefSeq" id="WP_315998248.1">
    <property type="nucleotide sequence ID" value="NZ_JAWDJT010000005.1"/>
</dbReference>
<evidence type="ECO:0000313" key="3">
    <source>
        <dbReference type="Proteomes" id="UP001250698"/>
    </source>
</evidence>
<keyword evidence="1" id="KW-0732">Signal</keyword>
<organism evidence="2 3">
    <name type="scientific">Hymenobacter endophyticus</name>
    <dbReference type="NCBI Taxonomy" id="3076335"/>
    <lineage>
        <taxon>Bacteria</taxon>
        <taxon>Pseudomonadati</taxon>
        <taxon>Bacteroidota</taxon>
        <taxon>Cytophagia</taxon>
        <taxon>Cytophagales</taxon>
        <taxon>Hymenobacteraceae</taxon>
        <taxon>Hymenobacter</taxon>
    </lineage>
</organism>
<protein>
    <recommendedName>
        <fullName evidence="4">Outer membrane protein beta-barrel domain-containing protein</fullName>
    </recommendedName>
</protein>
<feature type="signal peptide" evidence="1">
    <location>
        <begin position="1"/>
        <end position="21"/>
    </location>
</feature>
<keyword evidence="3" id="KW-1185">Reference proteome</keyword>
<proteinExistence type="predicted"/>
<evidence type="ECO:0000313" key="2">
    <source>
        <dbReference type="EMBL" id="MDU0370770.1"/>
    </source>
</evidence>
<dbReference type="Proteomes" id="UP001250698">
    <property type="component" value="Unassembled WGS sequence"/>
</dbReference>
<evidence type="ECO:0000256" key="1">
    <source>
        <dbReference type="SAM" id="SignalP"/>
    </source>
</evidence>
<evidence type="ECO:0008006" key="4">
    <source>
        <dbReference type="Google" id="ProtNLM"/>
    </source>
</evidence>
<comment type="caution">
    <text evidence="2">The sequence shown here is derived from an EMBL/GenBank/DDBJ whole genome shotgun (WGS) entry which is preliminary data.</text>
</comment>